<keyword evidence="1" id="KW-0812">Transmembrane</keyword>
<sequence>MDEWQGPDPFEAEFRKMLQPGERLLWHGRAMKPKLAPGCAQFGFGIAFTGFALFWTSLAWLFARAGSQQDSMSYWFPFFGIPFILVGLWLLVSPLLGRVAAGKTAFAITSHRVLRLFIGKGTMSEDIAVGDIAGIESTAAADGGGTLVLRMRGDGTAQFANGFILGDIADVATAERRLREAMRNARSLNP</sequence>
<dbReference type="RefSeq" id="WP_257594921.1">
    <property type="nucleotide sequence ID" value="NZ_JANKHH010000003.1"/>
</dbReference>
<reference evidence="2 3" key="1">
    <citation type="submission" date="2022-08" db="EMBL/GenBank/DDBJ databases">
        <title>Polyphasic taxonomy analysis of Qipengyuania sp.RS5-5.</title>
        <authorList>
            <person name="Xamxidin M."/>
            <person name="Wu M."/>
        </authorList>
    </citation>
    <scope>NUCLEOTIDE SEQUENCE [LARGE SCALE GENOMIC DNA]</scope>
    <source>
        <strain evidence="2 3">RS5-5</strain>
    </source>
</reference>
<proteinExistence type="predicted"/>
<comment type="caution">
    <text evidence="2">The sequence shown here is derived from an EMBL/GenBank/DDBJ whole genome shotgun (WGS) entry which is preliminary data.</text>
</comment>
<gene>
    <name evidence="2" type="ORF">NSO95_04275</name>
</gene>
<accession>A0ABT1XPK0</accession>
<organism evidence="2 3">
    <name type="scientific">Parerythrobacter lacustris</name>
    <dbReference type="NCBI Taxonomy" id="2969984"/>
    <lineage>
        <taxon>Bacteria</taxon>
        <taxon>Pseudomonadati</taxon>
        <taxon>Pseudomonadota</taxon>
        <taxon>Alphaproteobacteria</taxon>
        <taxon>Sphingomonadales</taxon>
        <taxon>Erythrobacteraceae</taxon>
        <taxon>Parerythrobacter</taxon>
    </lineage>
</organism>
<evidence type="ECO:0000256" key="1">
    <source>
        <dbReference type="SAM" id="Phobius"/>
    </source>
</evidence>
<keyword evidence="1" id="KW-1133">Transmembrane helix</keyword>
<keyword evidence="1" id="KW-0472">Membrane</keyword>
<evidence type="ECO:0000313" key="2">
    <source>
        <dbReference type="EMBL" id="MCR2833152.1"/>
    </source>
</evidence>
<evidence type="ECO:0000313" key="3">
    <source>
        <dbReference type="Proteomes" id="UP001206067"/>
    </source>
</evidence>
<evidence type="ECO:0008006" key="4">
    <source>
        <dbReference type="Google" id="ProtNLM"/>
    </source>
</evidence>
<dbReference type="EMBL" id="JANKHH010000003">
    <property type="protein sequence ID" value="MCR2833152.1"/>
    <property type="molecule type" value="Genomic_DNA"/>
</dbReference>
<protein>
    <recommendedName>
        <fullName evidence="4">DUF304 domain-containing protein</fullName>
    </recommendedName>
</protein>
<feature type="transmembrane region" description="Helical" evidence="1">
    <location>
        <begin position="74"/>
        <end position="96"/>
    </location>
</feature>
<dbReference type="Proteomes" id="UP001206067">
    <property type="component" value="Unassembled WGS sequence"/>
</dbReference>
<name>A0ABT1XPK0_9SPHN</name>
<feature type="transmembrane region" description="Helical" evidence="1">
    <location>
        <begin position="39"/>
        <end position="62"/>
    </location>
</feature>
<keyword evidence="3" id="KW-1185">Reference proteome</keyword>